<keyword evidence="2" id="KW-0732">Signal</keyword>
<feature type="signal peptide" evidence="2">
    <location>
        <begin position="1"/>
        <end position="25"/>
    </location>
</feature>
<feature type="region of interest" description="Disordered" evidence="1">
    <location>
        <begin position="40"/>
        <end position="59"/>
    </location>
</feature>
<dbReference type="OrthoDB" id="4510425at2759"/>
<evidence type="ECO:0000256" key="2">
    <source>
        <dbReference type="SAM" id="SignalP"/>
    </source>
</evidence>
<dbReference type="Proteomes" id="UP001147782">
    <property type="component" value="Unassembled WGS sequence"/>
</dbReference>
<reference evidence="3" key="1">
    <citation type="submission" date="2022-11" db="EMBL/GenBank/DDBJ databases">
        <authorList>
            <person name="Petersen C."/>
        </authorList>
    </citation>
    <scope>NUCLEOTIDE SEQUENCE</scope>
    <source>
        <strain evidence="3">IBT 29864</strain>
    </source>
</reference>
<evidence type="ECO:0000313" key="4">
    <source>
        <dbReference type="Proteomes" id="UP001147782"/>
    </source>
</evidence>
<evidence type="ECO:0000256" key="1">
    <source>
        <dbReference type="SAM" id="MobiDB-lite"/>
    </source>
</evidence>
<organism evidence="3 4">
    <name type="scientific">Penicillium cataractarum</name>
    <dbReference type="NCBI Taxonomy" id="2100454"/>
    <lineage>
        <taxon>Eukaryota</taxon>
        <taxon>Fungi</taxon>
        <taxon>Dikarya</taxon>
        <taxon>Ascomycota</taxon>
        <taxon>Pezizomycotina</taxon>
        <taxon>Eurotiomycetes</taxon>
        <taxon>Eurotiomycetidae</taxon>
        <taxon>Eurotiales</taxon>
        <taxon>Aspergillaceae</taxon>
        <taxon>Penicillium</taxon>
    </lineage>
</organism>
<protein>
    <submittedName>
        <fullName evidence="3">Uncharacterized protein</fullName>
    </submittedName>
</protein>
<accession>A0A9W9SSC9</accession>
<keyword evidence="4" id="KW-1185">Reference proteome</keyword>
<dbReference type="EMBL" id="JAPZBS010000002">
    <property type="protein sequence ID" value="KAJ5381583.1"/>
    <property type="molecule type" value="Genomic_DNA"/>
</dbReference>
<evidence type="ECO:0000313" key="3">
    <source>
        <dbReference type="EMBL" id="KAJ5381583.1"/>
    </source>
</evidence>
<reference evidence="3" key="2">
    <citation type="journal article" date="2023" name="IMA Fungus">
        <title>Comparative genomic study of the Penicillium genus elucidates a diverse pangenome and 15 lateral gene transfer events.</title>
        <authorList>
            <person name="Petersen C."/>
            <person name="Sorensen T."/>
            <person name="Nielsen M.R."/>
            <person name="Sondergaard T.E."/>
            <person name="Sorensen J.L."/>
            <person name="Fitzpatrick D.A."/>
            <person name="Frisvad J.C."/>
            <person name="Nielsen K.L."/>
        </authorList>
    </citation>
    <scope>NUCLEOTIDE SEQUENCE</scope>
    <source>
        <strain evidence="3">IBT 29864</strain>
    </source>
</reference>
<feature type="chain" id="PRO_5040894780" evidence="2">
    <location>
        <begin position="26"/>
        <end position="234"/>
    </location>
</feature>
<sequence>MSPKSFTLSAALCLVLAIGPASVLAAPNLDGLPSLPILGGDQTHDAAPTTGDSEHDAGAGYDIGIPDGPAVKFGAGTHSESHGPCGPGVSSEKDAGAGYDIGIPGGPYVKFGAGTHDAHQAIPCSEIIEVPTTTAVIVLPSTTEVLEIPPTSTSTYVPVMIPPTYTTPISIPTVTPVPVYTPPAPVPIRSTPLIQHPAPTSAPSSVPVFNAGSALAPGSSFLAAALPIILGLFY</sequence>
<gene>
    <name evidence="3" type="ORF">N7496_004011</name>
</gene>
<dbReference type="AlphaFoldDB" id="A0A9W9SSC9"/>
<proteinExistence type="predicted"/>
<dbReference type="GeneID" id="81436119"/>
<dbReference type="RefSeq" id="XP_056559154.1">
    <property type="nucleotide sequence ID" value="XM_056696942.1"/>
</dbReference>
<comment type="caution">
    <text evidence="3">The sequence shown here is derived from an EMBL/GenBank/DDBJ whole genome shotgun (WGS) entry which is preliminary data.</text>
</comment>
<name>A0A9W9SSC9_9EURO</name>